<dbReference type="EMBL" id="MU004187">
    <property type="protein sequence ID" value="KAF2496679.1"/>
    <property type="molecule type" value="Genomic_DNA"/>
</dbReference>
<keyword evidence="1" id="KW-0812">Transmembrane</keyword>
<proteinExistence type="predicted"/>
<keyword evidence="1" id="KW-0472">Membrane</keyword>
<name>A0A6A6QWV1_9PEZI</name>
<sequence length="114" mass="12710">MLSDISLIPIAGILELRPTALSPRRRPDAVPLPPVTSLRTAYLLSPLAIYVLPIYFACGSCGYVLGCCERLRRRIGAGECESRFFQSWGFDSMAFVKMKPRYCGTPIHSPLLYL</sequence>
<dbReference type="AlphaFoldDB" id="A0A6A6QWV1"/>
<evidence type="ECO:0000313" key="3">
    <source>
        <dbReference type="Proteomes" id="UP000799750"/>
    </source>
</evidence>
<accession>A0A6A6QWV1</accession>
<dbReference type="Proteomes" id="UP000799750">
    <property type="component" value="Unassembled WGS sequence"/>
</dbReference>
<keyword evidence="1" id="KW-1133">Transmembrane helix</keyword>
<evidence type="ECO:0000313" key="2">
    <source>
        <dbReference type="EMBL" id="KAF2496679.1"/>
    </source>
</evidence>
<reference evidence="2" key="1">
    <citation type="journal article" date="2020" name="Stud. Mycol.">
        <title>101 Dothideomycetes genomes: a test case for predicting lifestyles and emergence of pathogens.</title>
        <authorList>
            <person name="Haridas S."/>
            <person name="Albert R."/>
            <person name="Binder M."/>
            <person name="Bloem J."/>
            <person name="Labutti K."/>
            <person name="Salamov A."/>
            <person name="Andreopoulos B."/>
            <person name="Baker S."/>
            <person name="Barry K."/>
            <person name="Bills G."/>
            <person name="Bluhm B."/>
            <person name="Cannon C."/>
            <person name="Castanera R."/>
            <person name="Culley D."/>
            <person name="Daum C."/>
            <person name="Ezra D."/>
            <person name="Gonzalez J."/>
            <person name="Henrissat B."/>
            <person name="Kuo A."/>
            <person name="Liang C."/>
            <person name="Lipzen A."/>
            <person name="Lutzoni F."/>
            <person name="Magnuson J."/>
            <person name="Mondo S."/>
            <person name="Nolan M."/>
            <person name="Ohm R."/>
            <person name="Pangilinan J."/>
            <person name="Park H.-J."/>
            <person name="Ramirez L."/>
            <person name="Alfaro M."/>
            <person name="Sun H."/>
            <person name="Tritt A."/>
            <person name="Yoshinaga Y."/>
            <person name="Zwiers L.-H."/>
            <person name="Turgeon B."/>
            <person name="Goodwin S."/>
            <person name="Spatafora J."/>
            <person name="Crous P."/>
            <person name="Grigoriev I."/>
        </authorList>
    </citation>
    <scope>NUCLEOTIDE SEQUENCE</scope>
    <source>
        <strain evidence="2">CBS 269.34</strain>
    </source>
</reference>
<feature type="transmembrane region" description="Helical" evidence="1">
    <location>
        <begin position="41"/>
        <end position="65"/>
    </location>
</feature>
<organism evidence="2 3">
    <name type="scientific">Lophium mytilinum</name>
    <dbReference type="NCBI Taxonomy" id="390894"/>
    <lineage>
        <taxon>Eukaryota</taxon>
        <taxon>Fungi</taxon>
        <taxon>Dikarya</taxon>
        <taxon>Ascomycota</taxon>
        <taxon>Pezizomycotina</taxon>
        <taxon>Dothideomycetes</taxon>
        <taxon>Pleosporomycetidae</taxon>
        <taxon>Mytilinidiales</taxon>
        <taxon>Mytilinidiaceae</taxon>
        <taxon>Lophium</taxon>
    </lineage>
</organism>
<protein>
    <submittedName>
        <fullName evidence="2">Uncharacterized protein</fullName>
    </submittedName>
</protein>
<keyword evidence="3" id="KW-1185">Reference proteome</keyword>
<evidence type="ECO:0000256" key="1">
    <source>
        <dbReference type="SAM" id="Phobius"/>
    </source>
</evidence>
<gene>
    <name evidence="2" type="ORF">BU16DRAFT_338903</name>
</gene>